<evidence type="ECO:0000259" key="11">
    <source>
        <dbReference type="Pfam" id="PF24797"/>
    </source>
</evidence>
<sequence length="772" mass="87121">MAVARRDIELALFNVEYSIQAGDSKITKKFVNNLEKLPALWDNYSCDDGHSQGESPQPSPASSRPTTPLTPPTRPLESDPTDLLKIKYLKIVNTAAKDYLDMWGDALVADLRKILDKLYSLYNQPKAQRELSKCASQLDIQMRENRKSFRRQVQSGLRRECDKGDLHQMLSLLDCLEPTKWPSGVESPWYEDERRLDTLCKKFQIDFTNDILMSFRDYIDNPASTPEQIVHIKAIANSMPIAIPNNIRLQYISWNREEGYIACGGDDGLLRVLRLEAPPGGTIKGLAAPNNLSMNQTLEGHNGTVQVVTWNEHYQKLTTSDQHGLIIVWSLYKGSWYEEMINNRNKSVVRSMKWNAEGQKICIVYEDGAVIVGSVDGNRIWGKDLKGCTLAAVEWAPDGKMILFGMSNAEVHIYDSLGNFMSKLSVICLNDLDSHNVKIVGLEWYKGEHGYVEVDCPCLAVCFNNGRCQIMRHEADEEPILIDTGMSVMQCLWNHRGDTLAVCGSQRALDKDVNVVQFYTPFGEHLRTLKVPGKQLTSCAWEGGSLRIALAVDAFIYFANIRPDYKWGYFSNTVVYSFTKPDRSETTILFWDIKNDEKVMKYAKNLLGISACGDYCCVSSRIDEEVGQYSLQLFNGIGTIIEAKYIEMEPVFLAMTKTHVVVASREAFYTWQFKNPKKLVNIEISGKRKAGMEKLYHIDDVPSNTGPDTIDFNQAFAETKDPICSICASETTLIVGRESGTLHRYTLPLVNLTCKYNLASRPHQLALNSNST</sequence>
<evidence type="ECO:0000256" key="3">
    <source>
        <dbReference type="ARBA" id="ARBA00022490"/>
    </source>
</evidence>
<evidence type="ECO:0000256" key="6">
    <source>
        <dbReference type="ARBA" id="ARBA00023069"/>
    </source>
</evidence>
<gene>
    <name evidence="12" type="ORF">EB796_007194</name>
</gene>
<dbReference type="InterPro" id="IPR036322">
    <property type="entry name" value="WD40_repeat_dom_sf"/>
</dbReference>
<feature type="domain" description="IFT121/TULP4 N-terminal" evidence="11">
    <location>
        <begin position="241"/>
        <end position="562"/>
    </location>
</feature>
<feature type="domain" description="IFT121 second beta-propeller" evidence="10">
    <location>
        <begin position="567"/>
        <end position="772"/>
    </location>
</feature>
<dbReference type="GO" id="GO:0030991">
    <property type="term" value="C:intraciliary transport particle A"/>
    <property type="evidence" value="ECO:0007669"/>
    <property type="project" value="TreeGrafter"/>
</dbReference>
<dbReference type="FunFam" id="2.130.10.10:FF:000187">
    <property type="entry name" value="WD repeat-containing protein 35"/>
    <property type="match status" value="1"/>
</dbReference>
<dbReference type="InterPro" id="IPR039857">
    <property type="entry name" value="Ift122/121"/>
</dbReference>
<dbReference type="Pfam" id="PF23390">
    <property type="entry name" value="Beta-prop_WDR35_2nd"/>
    <property type="match status" value="1"/>
</dbReference>
<dbReference type="InterPro" id="IPR056159">
    <property type="entry name" value="Beta-prop_IFT121_TULP_N"/>
</dbReference>
<organism evidence="12 13">
    <name type="scientific">Bugula neritina</name>
    <name type="common">Brown bryozoan</name>
    <name type="synonym">Sertularia neritina</name>
    <dbReference type="NCBI Taxonomy" id="10212"/>
    <lineage>
        <taxon>Eukaryota</taxon>
        <taxon>Metazoa</taxon>
        <taxon>Spiralia</taxon>
        <taxon>Lophotrochozoa</taxon>
        <taxon>Bryozoa</taxon>
        <taxon>Gymnolaemata</taxon>
        <taxon>Cheilostomatida</taxon>
        <taxon>Flustrina</taxon>
        <taxon>Buguloidea</taxon>
        <taxon>Bugulidae</taxon>
        <taxon>Bugula</taxon>
    </lineage>
</organism>
<dbReference type="PANTHER" id="PTHR12764:SF5">
    <property type="entry name" value="LD29485P"/>
    <property type="match status" value="1"/>
</dbReference>
<comment type="caution">
    <text evidence="12">The sequence shown here is derived from an EMBL/GenBank/DDBJ whole genome shotgun (WGS) entry which is preliminary data.</text>
</comment>
<dbReference type="GO" id="GO:0005737">
    <property type="term" value="C:cytoplasm"/>
    <property type="evidence" value="ECO:0007669"/>
    <property type="project" value="UniProtKB-SubCell"/>
</dbReference>
<dbReference type="InterPro" id="IPR015943">
    <property type="entry name" value="WD40/YVTN_repeat-like_dom_sf"/>
</dbReference>
<dbReference type="PANTHER" id="PTHR12764">
    <property type="entry name" value="WD REPEAT DOMAIN-RELATED"/>
    <property type="match status" value="1"/>
</dbReference>
<feature type="repeat" description="WD" evidence="8">
    <location>
        <begin position="298"/>
        <end position="331"/>
    </location>
</feature>
<dbReference type="InterPro" id="IPR056158">
    <property type="entry name" value="Beta-prop_IFT121_2nd"/>
</dbReference>
<dbReference type="InterPro" id="IPR001680">
    <property type="entry name" value="WD40_rpt"/>
</dbReference>
<evidence type="ECO:0000259" key="10">
    <source>
        <dbReference type="Pfam" id="PF23390"/>
    </source>
</evidence>
<keyword evidence="3" id="KW-0963">Cytoplasm</keyword>
<evidence type="ECO:0000313" key="12">
    <source>
        <dbReference type="EMBL" id="KAF6034493.1"/>
    </source>
</evidence>
<dbReference type="EMBL" id="VXIV02001060">
    <property type="protein sequence ID" value="KAF6034493.1"/>
    <property type="molecule type" value="Genomic_DNA"/>
</dbReference>
<proteinExistence type="predicted"/>
<keyword evidence="5" id="KW-0677">Repeat</keyword>
<evidence type="ECO:0000313" key="13">
    <source>
        <dbReference type="Proteomes" id="UP000593567"/>
    </source>
</evidence>
<evidence type="ECO:0000256" key="5">
    <source>
        <dbReference type="ARBA" id="ARBA00022737"/>
    </source>
</evidence>
<reference evidence="12" key="1">
    <citation type="submission" date="2020-06" db="EMBL/GenBank/DDBJ databases">
        <title>Draft genome of Bugula neritina, a colonial animal packing powerful symbionts and potential medicines.</title>
        <authorList>
            <person name="Rayko M."/>
        </authorList>
    </citation>
    <scope>NUCLEOTIDE SEQUENCE [LARGE SCALE GENOMIC DNA]</scope>
    <source>
        <strain evidence="12">Kwan_BN1</strain>
    </source>
</reference>
<dbReference type="Gene3D" id="2.130.10.10">
    <property type="entry name" value="YVTN repeat-like/Quinoprotein amine dehydrogenase"/>
    <property type="match status" value="2"/>
</dbReference>
<evidence type="ECO:0000256" key="4">
    <source>
        <dbReference type="ARBA" id="ARBA00022574"/>
    </source>
</evidence>
<evidence type="ECO:0000256" key="1">
    <source>
        <dbReference type="ARBA" id="ARBA00004138"/>
    </source>
</evidence>
<dbReference type="GO" id="GO:0097730">
    <property type="term" value="C:non-motile cilium"/>
    <property type="evidence" value="ECO:0007669"/>
    <property type="project" value="TreeGrafter"/>
</dbReference>
<dbReference type="AlphaFoldDB" id="A0A7J7K8E1"/>
<dbReference type="OrthoDB" id="6277671at2759"/>
<dbReference type="GO" id="GO:0061512">
    <property type="term" value="P:protein localization to cilium"/>
    <property type="evidence" value="ECO:0007669"/>
    <property type="project" value="TreeGrafter"/>
</dbReference>
<accession>A0A7J7K8E1</accession>
<evidence type="ECO:0000256" key="7">
    <source>
        <dbReference type="ARBA" id="ARBA00023273"/>
    </source>
</evidence>
<dbReference type="Pfam" id="PF24797">
    <property type="entry name" value="Beta-prop_WDR35_TULP_N"/>
    <property type="match status" value="1"/>
</dbReference>
<evidence type="ECO:0000256" key="9">
    <source>
        <dbReference type="SAM" id="MobiDB-lite"/>
    </source>
</evidence>
<keyword evidence="7" id="KW-0966">Cell projection</keyword>
<dbReference type="SMART" id="SM00320">
    <property type="entry name" value="WD40"/>
    <property type="match status" value="3"/>
</dbReference>
<evidence type="ECO:0000256" key="2">
    <source>
        <dbReference type="ARBA" id="ARBA00004496"/>
    </source>
</evidence>
<keyword evidence="6" id="KW-0969">Cilium</keyword>
<protein>
    <submittedName>
        <fullName evidence="12">WDR35</fullName>
    </submittedName>
</protein>
<keyword evidence="4 8" id="KW-0853">WD repeat</keyword>
<dbReference type="SUPFAM" id="SSF50978">
    <property type="entry name" value="WD40 repeat-like"/>
    <property type="match status" value="1"/>
</dbReference>
<evidence type="ECO:0000256" key="8">
    <source>
        <dbReference type="PROSITE-ProRule" id="PRU00221"/>
    </source>
</evidence>
<dbReference type="GO" id="GO:0035721">
    <property type="term" value="P:intraciliary retrograde transport"/>
    <property type="evidence" value="ECO:0007669"/>
    <property type="project" value="TreeGrafter"/>
</dbReference>
<feature type="region of interest" description="Disordered" evidence="9">
    <location>
        <begin position="45"/>
        <end position="78"/>
    </location>
</feature>
<dbReference type="Proteomes" id="UP000593567">
    <property type="component" value="Unassembled WGS sequence"/>
</dbReference>
<name>A0A7J7K8E1_BUGNE</name>
<keyword evidence="13" id="KW-1185">Reference proteome</keyword>
<dbReference type="PROSITE" id="PS50082">
    <property type="entry name" value="WD_REPEATS_2"/>
    <property type="match status" value="1"/>
</dbReference>
<comment type="subcellular location">
    <subcellularLocation>
        <location evidence="1">Cell projection</location>
        <location evidence="1">Cilium</location>
    </subcellularLocation>
    <subcellularLocation>
        <location evidence="2">Cytoplasm</location>
    </subcellularLocation>
</comment>
<dbReference type="GO" id="GO:1905515">
    <property type="term" value="P:non-motile cilium assembly"/>
    <property type="evidence" value="ECO:0007669"/>
    <property type="project" value="TreeGrafter"/>
</dbReference>